<evidence type="ECO:0000256" key="1">
    <source>
        <dbReference type="ARBA" id="ARBA00004477"/>
    </source>
</evidence>
<accession>A0A6A7BTY2</accession>
<keyword evidence="11" id="KW-0325">Glycoprotein</keyword>
<dbReference type="UniPathway" id="UPA00196"/>
<keyword evidence="5 12" id="KW-0337">GPI-anchor biosynthesis</keyword>
<evidence type="ECO:0000256" key="11">
    <source>
        <dbReference type="ARBA" id="ARBA00023180"/>
    </source>
</evidence>
<dbReference type="SUPFAM" id="SSF53649">
    <property type="entry name" value="Alkaline phosphatase-like"/>
    <property type="match status" value="1"/>
</dbReference>
<dbReference type="Gene3D" id="3.40.720.10">
    <property type="entry name" value="Alkaline Phosphatase, subunit A"/>
    <property type="match status" value="1"/>
</dbReference>
<dbReference type="CDD" id="cd16024">
    <property type="entry name" value="GPI_EPT_2"/>
    <property type="match status" value="1"/>
</dbReference>
<dbReference type="Pfam" id="PF19316">
    <property type="entry name" value="PIGO_PIGG"/>
    <property type="match status" value="1"/>
</dbReference>
<feature type="transmembrane region" description="Helical" evidence="12">
    <location>
        <begin position="588"/>
        <end position="609"/>
    </location>
</feature>
<comment type="caution">
    <text evidence="12">Lacks conserved residue(s) required for the propagation of feature annotation.</text>
</comment>
<keyword evidence="9 12" id="KW-1133">Transmembrane helix</keyword>
<dbReference type="InterPro" id="IPR017850">
    <property type="entry name" value="Alkaline_phosphatase_core_sf"/>
</dbReference>
<comment type="function">
    <text evidence="12">Ethanolamine phosphate transferase involved in glycosylphosphatidylinositol-anchor biosynthesis. Transfers ethanolamine phosphate to the GPI second mannose.</text>
</comment>
<keyword evidence="10 12" id="KW-0472">Membrane</keyword>
<protein>
    <recommendedName>
        <fullName evidence="4 12">GPI ethanolamine phosphate transferase 2</fullName>
    </recommendedName>
</protein>
<dbReference type="InterPro" id="IPR002591">
    <property type="entry name" value="Phosphodiest/P_Trfase"/>
</dbReference>
<evidence type="ECO:0000256" key="3">
    <source>
        <dbReference type="ARBA" id="ARBA00005315"/>
    </source>
</evidence>
<feature type="transmembrane region" description="Helical" evidence="12">
    <location>
        <begin position="498"/>
        <end position="516"/>
    </location>
</feature>
<feature type="transmembrane region" description="Helical" evidence="12">
    <location>
        <begin position="915"/>
        <end position="937"/>
    </location>
</feature>
<evidence type="ECO:0000256" key="8">
    <source>
        <dbReference type="ARBA" id="ARBA00022824"/>
    </source>
</evidence>
<dbReference type="Proteomes" id="UP000799421">
    <property type="component" value="Unassembled WGS sequence"/>
</dbReference>
<keyword evidence="7 12" id="KW-0812">Transmembrane</keyword>
<keyword evidence="8 12" id="KW-0256">Endoplasmic reticulum</keyword>
<dbReference type="EMBL" id="MU006016">
    <property type="protein sequence ID" value="KAF2858179.1"/>
    <property type="molecule type" value="Genomic_DNA"/>
</dbReference>
<dbReference type="Pfam" id="PF01663">
    <property type="entry name" value="Phosphodiest"/>
    <property type="match status" value="1"/>
</dbReference>
<evidence type="ECO:0000256" key="10">
    <source>
        <dbReference type="ARBA" id="ARBA00023136"/>
    </source>
</evidence>
<dbReference type="PANTHER" id="PTHR23072">
    <property type="entry name" value="PHOSPHATIDYLINOSITOL GLYCAN-RELATED"/>
    <property type="match status" value="1"/>
</dbReference>
<comment type="subcellular location">
    <subcellularLocation>
        <location evidence="1 12">Endoplasmic reticulum membrane</location>
        <topology evidence="1 12">Multi-pass membrane protein</topology>
    </subcellularLocation>
</comment>
<organism evidence="14 15">
    <name type="scientific">Piedraia hortae CBS 480.64</name>
    <dbReference type="NCBI Taxonomy" id="1314780"/>
    <lineage>
        <taxon>Eukaryota</taxon>
        <taxon>Fungi</taxon>
        <taxon>Dikarya</taxon>
        <taxon>Ascomycota</taxon>
        <taxon>Pezizomycotina</taxon>
        <taxon>Dothideomycetes</taxon>
        <taxon>Dothideomycetidae</taxon>
        <taxon>Capnodiales</taxon>
        <taxon>Piedraiaceae</taxon>
        <taxon>Piedraia</taxon>
    </lineage>
</organism>
<evidence type="ECO:0000313" key="14">
    <source>
        <dbReference type="EMBL" id="KAF2858179.1"/>
    </source>
</evidence>
<evidence type="ECO:0000256" key="2">
    <source>
        <dbReference type="ARBA" id="ARBA00004687"/>
    </source>
</evidence>
<feature type="transmembrane region" description="Helical" evidence="12">
    <location>
        <begin position="879"/>
        <end position="903"/>
    </location>
</feature>
<dbReference type="GO" id="GO:0005789">
    <property type="term" value="C:endoplasmic reticulum membrane"/>
    <property type="evidence" value="ECO:0007669"/>
    <property type="project" value="UniProtKB-SubCell"/>
</dbReference>
<comment type="pathway">
    <text evidence="2 12">Glycolipid biosynthesis; glycosylphosphatidylinositol-anchor biosynthesis.</text>
</comment>
<evidence type="ECO:0000259" key="13">
    <source>
        <dbReference type="Pfam" id="PF19316"/>
    </source>
</evidence>
<evidence type="ECO:0000256" key="5">
    <source>
        <dbReference type="ARBA" id="ARBA00022502"/>
    </source>
</evidence>
<dbReference type="PANTHER" id="PTHR23072:SF0">
    <property type="entry name" value="GPI ETHANOLAMINE PHOSPHATE TRANSFERASE 2"/>
    <property type="match status" value="1"/>
</dbReference>
<evidence type="ECO:0000256" key="9">
    <source>
        <dbReference type="ARBA" id="ARBA00022989"/>
    </source>
</evidence>
<evidence type="ECO:0000256" key="7">
    <source>
        <dbReference type="ARBA" id="ARBA00022692"/>
    </source>
</evidence>
<dbReference type="InterPro" id="IPR039527">
    <property type="entry name" value="PIGG/GPI7"/>
</dbReference>
<keyword evidence="6 12" id="KW-0808">Transferase</keyword>
<dbReference type="AlphaFoldDB" id="A0A6A7BTY2"/>
<feature type="transmembrane region" description="Helical" evidence="12">
    <location>
        <begin position="621"/>
        <end position="640"/>
    </location>
</feature>
<evidence type="ECO:0000256" key="6">
    <source>
        <dbReference type="ARBA" id="ARBA00022679"/>
    </source>
</evidence>
<evidence type="ECO:0000256" key="4">
    <source>
        <dbReference type="ARBA" id="ARBA00020830"/>
    </source>
</evidence>
<dbReference type="GO" id="GO:0051267">
    <property type="term" value="F:CP2 mannose-ethanolamine phosphotransferase activity"/>
    <property type="evidence" value="ECO:0007669"/>
    <property type="project" value="TreeGrafter"/>
</dbReference>
<gene>
    <name evidence="14" type="ORF">K470DRAFT_260104</name>
</gene>
<dbReference type="GO" id="GO:0006506">
    <property type="term" value="P:GPI anchor biosynthetic process"/>
    <property type="evidence" value="ECO:0007669"/>
    <property type="project" value="UniProtKB-UniPathway"/>
</dbReference>
<sequence length="944" mass="104394">MRILILLAANLLAVGAVLIFAVGFFPYKPLLPGLASFPEGHSGGPDAIFDRVIFMVIDALRSDFVYGHNSGFAWTQSLVRDGVAIPFTAYSTPPTVTMPRVKALTTGSVPSFADLIFNLDESGTGPALAMQDTWLAQIKARGGRLVFYGDDTWLRLFPNDFFARRDGTSSFFVSVSRTGPGRPAVCIDQIAEYMFWFLQDFTEVDYNVTRHLPEELARTDWDAMILHYLGLDHIGHKTGPEGPMMLPKQREMDQVVEQIWKAIETENHHANTLFVLLGDHGMNAGGNHGGSGPGETEPALLFASPKLKHRHGRFEYQCPTDARNQGYQYYRTVQQSDIVPTLAGLMRFPIPKNSLGVFIDELKGCWPGKEGAKILYENSRQLKHIVEVTYERFSTKVTNNLSGASDCELERLDGAEDELACKWAAVEKSFGQRTGKDYDEIGRKIFAFLRSGQDALSGVASTYDISKMVVGTACSALGLLLATFMLPSLERNTAASAFCALVTVLHGLIMFASSFVEEEQQLWYWLTPAWFTMLTLSRIRSAPKGKARSRTAMAGAVILTVHRLSQRWNQTGQKHSGDADIVHGCFPGHHVLMWLLILATYFYAGIMIARKSFTGLLAPELAAAIAFSTTMAALIFKLNFTQAGAPELVQGLAHRIREWTQALSLVHQARFTFVLITASAITVTTLAVVLSRGTVVSRPDSPAVNVTLSERLHHLLTLFLMTQSRAPNIPLFLGMEVQSRMFRKLISPPSPGRRNSRRNAAISPIELATSILLLSHTYFFCVGGSNSISSIDLSQAYNGIGEYNVLGVGILLFFSNWQGPIWWTSTAVLLTFSKPSRSDQAKQQGQHRAWVEEEHYKLERDARVGTKTGESIGGTWTNYLAVMTVFNSTGVLATMVACTILRTHLFIWTVFSPKYLYMLAWTIGWHLLIGFGLGSVLKGLGQIA</sequence>
<dbReference type="InterPro" id="IPR037674">
    <property type="entry name" value="PIG-G_N"/>
</dbReference>
<comment type="similarity">
    <text evidence="3 12">Belongs to the PIGG/PIGN/PIGO family. PIGG subfamily.</text>
</comment>
<feature type="domain" description="GPI ethanolamine phosphate transferase 2 C-terminal" evidence="13">
    <location>
        <begin position="460"/>
        <end position="941"/>
    </location>
</feature>
<reference evidence="14" key="1">
    <citation type="journal article" date="2020" name="Stud. Mycol.">
        <title>101 Dothideomycetes genomes: a test case for predicting lifestyles and emergence of pathogens.</title>
        <authorList>
            <person name="Haridas S."/>
            <person name="Albert R."/>
            <person name="Binder M."/>
            <person name="Bloem J."/>
            <person name="Labutti K."/>
            <person name="Salamov A."/>
            <person name="Andreopoulos B."/>
            <person name="Baker S."/>
            <person name="Barry K."/>
            <person name="Bills G."/>
            <person name="Bluhm B."/>
            <person name="Cannon C."/>
            <person name="Castanera R."/>
            <person name="Culley D."/>
            <person name="Daum C."/>
            <person name="Ezra D."/>
            <person name="Gonzalez J."/>
            <person name="Henrissat B."/>
            <person name="Kuo A."/>
            <person name="Liang C."/>
            <person name="Lipzen A."/>
            <person name="Lutzoni F."/>
            <person name="Magnuson J."/>
            <person name="Mondo S."/>
            <person name="Nolan M."/>
            <person name="Ohm R."/>
            <person name="Pangilinan J."/>
            <person name="Park H.-J."/>
            <person name="Ramirez L."/>
            <person name="Alfaro M."/>
            <person name="Sun H."/>
            <person name="Tritt A."/>
            <person name="Yoshinaga Y."/>
            <person name="Zwiers L.-H."/>
            <person name="Turgeon B."/>
            <person name="Goodwin S."/>
            <person name="Spatafora J."/>
            <person name="Crous P."/>
            <person name="Grigoriev I."/>
        </authorList>
    </citation>
    <scope>NUCLEOTIDE SEQUENCE</scope>
    <source>
        <strain evidence="14">CBS 480.64</strain>
    </source>
</reference>
<feature type="transmembrane region" description="Helical" evidence="12">
    <location>
        <begin position="468"/>
        <end position="486"/>
    </location>
</feature>
<keyword evidence="15" id="KW-1185">Reference proteome</keyword>
<evidence type="ECO:0000313" key="15">
    <source>
        <dbReference type="Proteomes" id="UP000799421"/>
    </source>
</evidence>
<name>A0A6A7BTY2_9PEZI</name>
<proteinExistence type="inferred from homology"/>
<feature type="transmembrane region" description="Helical" evidence="12">
    <location>
        <begin position="671"/>
        <end position="690"/>
    </location>
</feature>
<dbReference type="OrthoDB" id="272139at2759"/>
<evidence type="ECO:0000256" key="12">
    <source>
        <dbReference type="RuleBase" id="RU367106"/>
    </source>
</evidence>
<dbReference type="InterPro" id="IPR045687">
    <property type="entry name" value="PIGG/GPI7_C"/>
</dbReference>